<dbReference type="EMBL" id="CAJVCH010013885">
    <property type="protein sequence ID" value="CAG7676658.1"/>
    <property type="molecule type" value="Genomic_DNA"/>
</dbReference>
<gene>
    <name evidence="1" type="ORF">AFUS01_LOCUS2432</name>
</gene>
<reference evidence="1" key="1">
    <citation type="submission" date="2021-06" db="EMBL/GenBank/DDBJ databases">
        <authorList>
            <person name="Hodson N. C."/>
            <person name="Mongue J. A."/>
            <person name="Jaron S. K."/>
        </authorList>
    </citation>
    <scope>NUCLEOTIDE SEQUENCE</scope>
</reference>
<keyword evidence="2" id="KW-1185">Reference proteome</keyword>
<accession>A0A8J2NHR4</accession>
<organism evidence="1 2">
    <name type="scientific">Allacma fusca</name>
    <dbReference type="NCBI Taxonomy" id="39272"/>
    <lineage>
        <taxon>Eukaryota</taxon>
        <taxon>Metazoa</taxon>
        <taxon>Ecdysozoa</taxon>
        <taxon>Arthropoda</taxon>
        <taxon>Hexapoda</taxon>
        <taxon>Collembola</taxon>
        <taxon>Symphypleona</taxon>
        <taxon>Sminthuridae</taxon>
        <taxon>Allacma</taxon>
    </lineage>
</organism>
<protein>
    <submittedName>
        <fullName evidence="1">Uncharacterized protein</fullName>
    </submittedName>
</protein>
<comment type="caution">
    <text evidence="1">The sequence shown here is derived from an EMBL/GenBank/DDBJ whole genome shotgun (WGS) entry which is preliminary data.</text>
</comment>
<sequence>MPKKTCSSPSPARTYKTKWIDKIVIVTFKAAYEQDGSTLDTSIPFHKVNILLWYLAIFGNGSAPKSRDSNLES</sequence>
<evidence type="ECO:0000313" key="1">
    <source>
        <dbReference type="EMBL" id="CAG7676658.1"/>
    </source>
</evidence>
<proteinExistence type="predicted"/>
<name>A0A8J2NHR4_9HEXA</name>
<dbReference type="AlphaFoldDB" id="A0A8J2NHR4"/>
<evidence type="ECO:0000313" key="2">
    <source>
        <dbReference type="Proteomes" id="UP000708208"/>
    </source>
</evidence>
<dbReference type="Proteomes" id="UP000708208">
    <property type="component" value="Unassembled WGS sequence"/>
</dbReference>